<evidence type="ECO:0008006" key="2">
    <source>
        <dbReference type="Google" id="ProtNLM"/>
    </source>
</evidence>
<dbReference type="Pfam" id="PF02924">
    <property type="entry name" value="HDPD"/>
    <property type="match status" value="1"/>
</dbReference>
<organism evidence="1">
    <name type="scientific">Marinobacter nauticus</name>
    <name type="common">Marinobacter hydrocarbonoclasticus</name>
    <name type="synonym">Marinobacter aquaeolei</name>
    <dbReference type="NCBI Taxonomy" id="2743"/>
    <lineage>
        <taxon>Bacteria</taxon>
        <taxon>Pseudomonadati</taxon>
        <taxon>Pseudomonadota</taxon>
        <taxon>Gammaproteobacteria</taxon>
        <taxon>Pseudomonadales</taxon>
        <taxon>Marinobacteraceae</taxon>
        <taxon>Marinobacter</taxon>
    </lineage>
</organism>
<reference evidence="1" key="1">
    <citation type="submission" date="2019-03" db="EMBL/GenBank/DDBJ databases">
        <title>Whole genome analysis of nitrate-reducing bacteria Marinobacter hydrocarbonoclasticus YB03.</title>
        <authorList>
            <person name="Azam A.H."/>
            <person name="Yuk S.R."/>
            <person name="Kamarisima K."/>
            <person name="Miyanaga K."/>
            <person name="Tanji Y."/>
        </authorList>
    </citation>
    <scope>NUCLEOTIDE SEQUENCE</scope>
    <source>
        <strain evidence="1">YB03</strain>
    </source>
</reference>
<dbReference type="AlphaFoldDB" id="A0A455WAU0"/>
<proteinExistence type="predicted"/>
<dbReference type="Gene3D" id="2.40.300.10">
    <property type="entry name" value="Head decoration protein D"/>
    <property type="match status" value="1"/>
</dbReference>
<name>A0A455WAU0_MARNT</name>
<evidence type="ECO:0000313" key="1">
    <source>
        <dbReference type="EMBL" id="BBJ03805.1"/>
    </source>
</evidence>
<dbReference type="EMBL" id="AP019537">
    <property type="protein sequence ID" value="BBJ03805.1"/>
    <property type="molecule type" value="Genomic_DNA"/>
</dbReference>
<gene>
    <name evidence="1" type="ORF">YBY_16530</name>
</gene>
<accession>A0A455WAU0</accession>
<sequence>MSDIYAGSSYVPYQPAPFILGGLVAFDSGTLASGQDLERGTVIGRVAATGELVESEQDATNGSEIPVGVLNHDADATGGAMQVVYAKGGDLDKNQVKFHTSWSATQQLAAFDRTPIALVTPE</sequence>
<dbReference type="InterPro" id="IPR004195">
    <property type="entry name" value="Head_decoration_D"/>
</dbReference>
<protein>
    <recommendedName>
        <fullName evidence="2">Head decoration protein</fullName>
    </recommendedName>
</protein>